<reference evidence="3" key="2">
    <citation type="submission" date="2025-08" db="UniProtKB">
        <authorList>
            <consortium name="Ensembl"/>
        </authorList>
    </citation>
    <scope>IDENTIFICATION</scope>
</reference>
<dbReference type="FunCoup" id="G1P2X6">
    <property type="interactions" value="3"/>
</dbReference>
<dbReference type="OMA" id="SKFMVVI"/>
<keyword evidence="4" id="KW-1185">Reference proteome</keyword>
<dbReference type="InParanoid" id="G1P2X6"/>
<dbReference type="GO" id="GO:0048012">
    <property type="term" value="P:hepatocyte growth factor receptor signaling pathway"/>
    <property type="evidence" value="ECO:0007669"/>
    <property type="project" value="InterPro"/>
</dbReference>
<dbReference type="HOGENOM" id="CLU_026298_0_0_1"/>
<dbReference type="STRING" id="59463.ENSMLUP00000004235"/>
<dbReference type="PANTHER" id="PTHR37358">
    <property type="entry name" value="MUCIN-20"/>
    <property type="match status" value="1"/>
</dbReference>
<feature type="chain" id="PRO_5003416517" evidence="2">
    <location>
        <begin position="34"/>
        <end position="519"/>
    </location>
</feature>
<dbReference type="PANTHER" id="PTHR37358:SF1">
    <property type="entry name" value="MUCIN-20"/>
    <property type="match status" value="1"/>
</dbReference>
<dbReference type="Ensembl" id="ENSMLUT00000004653.2">
    <property type="protein sequence ID" value="ENSMLUP00000004235.2"/>
    <property type="gene ID" value="ENSMLUG00000004654.2"/>
</dbReference>
<dbReference type="AlphaFoldDB" id="G1P2X6"/>
<dbReference type="InterPro" id="IPR034551">
    <property type="entry name" value="MUC20"/>
</dbReference>
<evidence type="ECO:0000256" key="1">
    <source>
        <dbReference type="SAM" id="MobiDB-lite"/>
    </source>
</evidence>
<protein>
    <submittedName>
        <fullName evidence="3">Mucin 20, cell surface associated</fullName>
    </submittedName>
</protein>
<sequence>AVAGVPARMGSLWALALPLFFCCWEAGAPGSSAGSSTQGPSPLVTMNHTEVPAVTLGVNTRLEGASKTTDLAQAYVPSHTPLETQTLGTQTFDKTLLPASTISEAKIRETQTISLATETRALTKITPSKSMSVITTSVETSATSDSSSGTGMTTVETVTDSDLLEAVFDTLCTDDSSEEDERITMDTLTRAHTSAEARALALESNSAPDITSQAQEPDITVPLKAMVAYRITNIEATNCNIIEIEETAIIPGTSDVDHSPTGGKTPSIPETSALPDFTKAKSHLTRTTTPSEALSADSTTESVETPHTANSLTGETTAAEATAPSGTLVTVSMNPLEETSAPSVETTSHAEVLGAVTISTEAGSTVGRATSSAESSAIYSLSDVATIKESTRSETSTTDSTTSGPVPTSRGPLPSVHLAAANSSQETDITLAKTTASPKSSRIASMAGGKSPVGTPTTARTTGVTTGGDEGFLLLRLSVASPEDLTDPRVAERLMHQLRHELHAYLPPIQVSLLRVRRD</sequence>
<dbReference type="EMBL" id="AAPE02025206">
    <property type="status" value="NOT_ANNOTATED_CDS"/>
    <property type="molecule type" value="Genomic_DNA"/>
</dbReference>
<evidence type="ECO:0000313" key="4">
    <source>
        <dbReference type="Proteomes" id="UP000001074"/>
    </source>
</evidence>
<feature type="region of interest" description="Disordered" evidence="1">
    <location>
        <begin position="252"/>
        <end position="318"/>
    </location>
</feature>
<feature type="region of interest" description="Disordered" evidence="1">
    <location>
        <begin position="387"/>
        <end position="415"/>
    </location>
</feature>
<accession>G1P2X6</accession>
<reference evidence="3" key="3">
    <citation type="submission" date="2025-09" db="UniProtKB">
        <authorList>
            <consortium name="Ensembl"/>
        </authorList>
    </citation>
    <scope>IDENTIFICATION</scope>
</reference>
<feature type="compositionally biased region" description="Low complexity" evidence="1">
    <location>
        <begin position="454"/>
        <end position="464"/>
    </location>
</feature>
<name>G1P2X6_MYOLU</name>
<evidence type="ECO:0000256" key="2">
    <source>
        <dbReference type="SAM" id="SignalP"/>
    </source>
</evidence>
<organism evidence="3 4">
    <name type="scientific">Myotis lucifugus</name>
    <name type="common">Little brown bat</name>
    <dbReference type="NCBI Taxonomy" id="59463"/>
    <lineage>
        <taxon>Eukaryota</taxon>
        <taxon>Metazoa</taxon>
        <taxon>Chordata</taxon>
        <taxon>Craniata</taxon>
        <taxon>Vertebrata</taxon>
        <taxon>Euteleostomi</taxon>
        <taxon>Mammalia</taxon>
        <taxon>Eutheria</taxon>
        <taxon>Laurasiatheria</taxon>
        <taxon>Chiroptera</taxon>
        <taxon>Yangochiroptera</taxon>
        <taxon>Vespertilionidae</taxon>
        <taxon>Myotis</taxon>
    </lineage>
</organism>
<reference evidence="3 4" key="1">
    <citation type="journal article" date="2011" name="Nature">
        <title>A high-resolution map of human evolutionary constraint using 29 mammals.</title>
        <authorList>
            <person name="Lindblad-Toh K."/>
            <person name="Garber M."/>
            <person name="Zuk O."/>
            <person name="Lin M.F."/>
            <person name="Parker B.J."/>
            <person name="Washietl S."/>
            <person name="Kheradpour P."/>
            <person name="Ernst J."/>
            <person name="Jordan G."/>
            <person name="Mauceli E."/>
            <person name="Ward L.D."/>
            <person name="Lowe C.B."/>
            <person name="Holloway A.K."/>
            <person name="Clamp M."/>
            <person name="Gnerre S."/>
            <person name="Alfoldi J."/>
            <person name="Beal K."/>
            <person name="Chang J."/>
            <person name="Clawson H."/>
            <person name="Cuff J."/>
            <person name="Di Palma F."/>
            <person name="Fitzgerald S."/>
            <person name="Flicek P."/>
            <person name="Guttman M."/>
            <person name="Hubisz M.J."/>
            <person name="Jaffe D.B."/>
            <person name="Jungreis I."/>
            <person name="Kent W.J."/>
            <person name="Kostka D."/>
            <person name="Lara M."/>
            <person name="Martins A.L."/>
            <person name="Massingham T."/>
            <person name="Moltke I."/>
            <person name="Raney B.J."/>
            <person name="Rasmussen M.D."/>
            <person name="Robinson J."/>
            <person name="Stark A."/>
            <person name="Vilella A.J."/>
            <person name="Wen J."/>
            <person name="Xie X."/>
            <person name="Zody M.C."/>
            <person name="Baldwin J."/>
            <person name="Bloom T."/>
            <person name="Chin C.W."/>
            <person name="Heiman D."/>
            <person name="Nicol R."/>
            <person name="Nusbaum C."/>
            <person name="Young S."/>
            <person name="Wilkinson J."/>
            <person name="Worley K.C."/>
            <person name="Kovar C.L."/>
            <person name="Muzny D.M."/>
            <person name="Gibbs R.A."/>
            <person name="Cree A."/>
            <person name="Dihn H.H."/>
            <person name="Fowler G."/>
            <person name="Jhangiani S."/>
            <person name="Joshi V."/>
            <person name="Lee S."/>
            <person name="Lewis L.R."/>
            <person name="Nazareth L.V."/>
            <person name="Okwuonu G."/>
            <person name="Santibanez J."/>
            <person name="Warren W.C."/>
            <person name="Mardis E.R."/>
            <person name="Weinstock G.M."/>
            <person name="Wilson R.K."/>
            <person name="Delehaunty K."/>
            <person name="Dooling D."/>
            <person name="Fronik C."/>
            <person name="Fulton L."/>
            <person name="Fulton B."/>
            <person name="Graves T."/>
            <person name="Minx P."/>
            <person name="Sodergren E."/>
            <person name="Birney E."/>
            <person name="Margulies E.H."/>
            <person name="Herrero J."/>
            <person name="Green E.D."/>
            <person name="Haussler D."/>
            <person name="Siepel A."/>
            <person name="Goldman N."/>
            <person name="Pollard K.S."/>
            <person name="Pedersen J.S."/>
            <person name="Lander E.S."/>
            <person name="Kellis M."/>
        </authorList>
    </citation>
    <scope>NUCLEOTIDE SEQUENCE [LARGE SCALE GENOMIC DNA]</scope>
</reference>
<proteinExistence type="predicted"/>
<feature type="region of interest" description="Disordered" evidence="1">
    <location>
        <begin position="435"/>
        <end position="465"/>
    </location>
</feature>
<gene>
    <name evidence="3" type="primary">MUC20</name>
</gene>
<dbReference type="Proteomes" id="UP000001074">
    <property type="component" value="Unassembled WGS sequence"/>
</dbReference>
<evidence type="ECO:0000313" key="3">
    <source>
        <dbReference type="Ensembl" id="ENSMLUP00000004235.2"/>
    </source>
</evidence>
<feature type="compositionally biased region" description="Polar residues" evidence="1">
    <location>
        <begin position="285"/>
        <end position="312"/>
    </location>
</feature>
<feature type="signal peptide" evidence="2">
    <location>
        <begin position="1"/>
        <end position="33"/>
    </location>
</feature>
<keyword evidence="2" id="KW-0732">Signal</keyword>
<feature type="compositionally biased region" description="Low complexity" evidence="1">
    <location>
        <begin position="393"/>
        <end position="409"/>
    </location>
</feature>
<dbReference type="GeneTree" id="ENSGT00730000111453"/>
<dbReference type="eggNOG" id="ENOG502SVUK">
    <property type="taxonomic scope" value="Eukaryota"/>
</dbReference>